<name>A0ABQ5G1X6_9ASTR</name>
<accession>A0ABQ5G1X6</accession>
<dbReference type="PANTHER" id="PTHR45835:SF99">
    <property type="entry name" value="CHROMO DOMAIN-CONTAINING PROTEIN-RELATED"/>
    <property type="match status" value="1"/>
</dbReference>
<keyword evidence="2" id="KW-0548">Nucleotidyltransferase</keyword>
<keyword evidence="2" id="KW-0695">RNA-directed DNA polymerase</keyword>
<feature type="domain" description="Integrase catalytic" evidence="1">
    <location>
        <begin position="13"/>
        <end position="171"/>
    </location>
</feature>
<dbReference type="GO" id="GO:0003964">
    <property type="term" value="F:RNA-directed DNA polymerase activity"/>
    <property type="evidence" value="ECO:0007669"/>
    <property type="project" value="UniProtKB-KW"/>
</dbReference>
<evidence type="ECO:0000259" key="1">
    <source>
        <dbReference type="PROSITE" id="PS50994"/>
    </source>
</evidence>
<dbReference type="InterPro" id="IPR036397">
    <property type="entry name" value="RNaseH_sf"/>
</dbReference>
<evidence type="ECO:0000313" key="2">
    <source>
        <dbReference type="EMBL" id="GJT68982.1"/>
    </source>
</evidence>
<evidence type="ECO:0000313" key="3">
    <source>
        <dbReference type="Proteomes" id="UP001151760"/>
    </source>
</evidence>
<dbReference type="EMBL" id="BQNB010017946">
    <property type="protein sequence ID" value="GJT68982.1"/>
    <property type="molecule type" value="Genomic_DNA"/>
</dbReference>
<sequence>MAEDVGGMLMEWKSDNPKQERLEPRVDGTLCLRNRSWLSCYDRLTKSAHFLPMRENDSMDKLARLYLKEVVTRHGIPVLIICDRDGRFTSNFWRAYQKALGTCLDMSTAYHSQTDGQSERIIQTLDDMLRVCMIDFGNGWERHLPLIEFSYNNSYHASIKAAPFEELYGWKCRSPICWAEVGDAQLTGP</sequence>
<organism evidence="2 3">
    <name type="scientific">Tanacetum coccineum</name>
    <dbReference type="NCBI Taxonomy" id="301880"/>
    <lineage>
        <taxon>Eukaryota</taxon>
        <taxon>Viridiplantae</taxon>
        <taxon>Streptophyta</taxon>
        <taxon>Embryophyta</taxon>
        <taxon>Tracheophyta</taxon>
        <taxon>Spermatophyta</taxon>
        <taxon>Magnoliopsida</taxon>
        <taxon>eudicotyledons</taxon>
        <taxon>Gunneridae</taxon>
        <taxon>Pentapetalae</taxon>
        <taxon>asterids</taxon>
        <taxon>campanulids</taxon>
        <taxon>Asterales</taxon>
        <taxon>Asteraceae</taxon>
        <taxon>Asteroideae</taxon>
        <taxon>Anthemideae</taxon>
        <taxon>Anthemidinae</taxon>
        <taxon>Tanacetum</taxon>
    </lineage>
</organism>
<dbReference type="Gene3D" id="3.30.420.10">
    <property type="entry name" value="Ribonuclease H-like superfamily/Ribonuclease H"/>
    <property type="match status" value="1"/>
</dbReference>
<dbReference type="PROSITE" id="PS50994">
    <property type="entry name" value="INTEGRASE"/>
    <property type="match status" value="1"/>
</dbReference>
<gene>
    <name evidence="2" type="ORF">Tco_1028268</name>
</gene>
<reference evidence="2" key="1">
    <citation type="journal article" date="2022" name="Int. J. Mol. Sci.">
        <title>Draft Genome of Tanacetum Coccineum: Genomic Comparison of Closely Related Tanacetum-Family Plants.</title>
        <authorList>
            <person name="Yamashiro T."/>
            <person name="Shiraishi A."/>
            <person name="Nakayama K."/>
            <person name="Satake H."/>
        </authorList>
    </citation>
    <scope>NUCLEOTIDE SEQUENCE</scope>
</reference>
<reference evidence="2" key="2">
    <citation type="submission" date="2022-01" db="EMBL/GenBank/DDBJ databases">
        <authorList>
            <person name="Yamashiro T."/>
            <person name="Shiraishi A."/>
            <person name="Satake H."/>
            <person name="Nakayama K."/>
        </authorList>
    </citation>
    <scope>NUCLEOTIDE SEQUENCE</scope>
</reference>
<proteinExistence type="predicted"/>
<dbReference type="SUPFAM" id="SSF53098">
    <property type="entry name" value="Ribonuclease H-like"/>
    <property type="match status" value="1"/>
</dbReference>
<protein>
    <submittedName>
        <fullName evidence="2">Reverse transcriptase domain-containing protein</fullName>
    </submittedName>
</protein>
<keyword evidence="3" id="KW-1185">Reference proteome</keyword>
<keyword evidence="2" id="KW-0808">Transferase</keyword>
<dbReference type="PANTHER" id="PTHR45835">
    <property type="entry name" value="YALI0A06105P"/>
    <property type="match status" value="1"/>
</dbReference>
<dbReference type="Proteomes" id="UP001151760">
    <property type="component" value="Unassembled WGS sequence"/>
</dbReference>
<dbReference type="InterPro" id="IPR012337">
    <property type="entry name" value="RNaseH-like_sf"/>
</dbReference>
<comment type="caution">
    <text evidence="2">The sequence shown here is derived from an EMBL/GenBank/DDBJ whole genome shotgun (WGS) entry which is preliminary data.</text>
</comment>
<dbReference type="InterPro" id="IPR001584">
    <property type="entry name" value="Integrase_cat-core"/>
</dbReference>